<evidence type="ECO:0000313" key="1">
    <source>
        <dbReference type="EMBL" id="SFP64508.1"/>
    </source>
</evidence>
<dbReference type="EMBL" id="FOXP01000004">
    <property type="protein sequence ID" value="SFP64508.1"/>
    <property type="molecule type" value="Genomic_DNA"/>
</dbReference>
<dbReference type="RefSeq" id="WP_093332815.1">
    <property type="nucleotide sequence ID" value="NZ_FOXP01000004.1"/>
</dbReference>
<name>A0A1I5S136_9SPHN</name>
<reference evidence="1 2" key="1">
    <citation type="submission" date="2016-10" db="EMBL/GenBank/DDBJ databases">
        <authorList>
            <person name="de Groot N.N."/>
        </authorList>
    </citation>
    <scope>NUCLEOTIDE SEQUENCE [LARGE SCALE GENOMIC DNA]</scope>
    <source>
        <strain evidence="1 2">CGMCC 1.9113</strain>
    </source>
</reference>
<keyword evidence="2" id="KW-1185">Reference proteome</keyword>
<evidence type="ECO:0000313" key="2">
    <source>
        <dbReference type="Proteomes" id="UP000199586"/>
    </source>
</evidence>
<gene>
    <name evidence="1" type="ORF">SAMN04488241_104284</name>
</gene>
<proteinExistence type="predicted"/>
<sequence length="395" mass="43126">MTNVISSPEALADRLVFGFTAVLVGSGRRTLRRLISCLFKIGEVTTPSKRSAEGYAQVTLHLVTDDDQPAGELRIDLHLHLDGDNLVFGNRCSIQCNGLKMMRGVLGLSPDTASFDGTVNLIGSQHHTAEALQLQLGTLEEAAHYVLDALQAAFGESWLPGELWLKAGEACRDYSTADSVSDIRIVQHATMCGTVERRWDEYERLSCEERDGIPTLRFITHANGPEDKAYPKDAATLRLKACCPSRVKMNKLTGVRREKFSADGVRQLTLHFLIAASARLDQLERHVSIALGGEASTITLIIALRPLIERAWGGGKGHGPFSQVAAETAQSAINAFLSVGFFDAGGLHARHAIRRDLNGLTGPDGPLNKHVRRAVYYLKPQFARACAAIQFQDQC</sequence>
<dbReference type="Proteomes" id="UP000199586">
    <property type="component" value="Unassembled WGS sequence"/>
</dbReference>
<dbReference type="AlphaFoldDB" id="A0A1I5S136"/>
<protein>
    <submittedName>
        <fullName evidence="1">Uncharacterized protein</fullName>
    </submittedName>
</protein>
<accession>A0A1I5S136</accession>
<organism evidence="1 2">
    <name type="scientific">Sphingomonas rubra</name>
    <dbReference type="NCBI Taxonomy" id="634430"/>
    <lineage>
        <taxon>Bacteria</taxon>
        <taxon>Pseudomonadati</taxon>
        <taxon>Pseudomonadota</taxon>
        <taxon>Alphaproteobacteria</taxon>
        <taxon>Sphingomonadales</taxon>
        <taxon>Sphingomonadaceae</taxon>
        <taxon>Sphingomonas</taxon>
    </lineage>
</organism>